<dbReference type="AlphaFoldDB" id="A0A023G676"/>
<name>A0A023G676_AMBTT</name>
<dbReference type="EMBL" id="GBBM01007033">
    <property type="protein sequence ID" value="JAC28385.1"/>
    <property type="molecule type" value="mRNA"/>
</dbReference>
<sequence>MVSPVIPLPTVTYSGLAYVAGYIVKLISDFGCDACAILLETSERSSPMHTILRGQDSIGLHYPKPEFVALLDKVVSFF</sequence>
<evidence type="ECO:0000313" key="1">
    <source>
        <dbReference type="EMBL" id="JAC28385.1"/>
    </source>
</evidence>
<organism evidence="1">
    <name type="scientific">Amblyomma triste</name>
    <name type="common">Neotropical tick</name>
    <dbReference type="NCBI Taxonomy" id="251400"/>
    <lineage>
        <taxon>Eukaryota</taxon>
        <taxon>Metazoa</taxon>
        <taxon>Ecdysozoa</taxon>
        <taxon>Arthropoda</taxon>
        <taxon>Chelicerata</taxon>
        <taxon>Arachnida</taxon>
        <taxon>Acari</taxon>
        <taxon>Parasitiformes</taxon>
        <taxon>Ixodida</taxon>
        <taxon>Ixodoidea</taxon>
        <taxon>Ixodidae</taxon>
        <taxon>Amblyomminae</taxon>
        <taxon>Amblyomma</taxon>
    </lineage>
</organism>
<proteinExistence type="evidence at transcript level"/>
<accession>A0A023G676</accession>
<protein>
    <submittedName>
        <fullName evidence="1">Uncharacterized protein</fullName>
    </submittedName>
</protein>
<reference evidence="1" key="1">
    <citation type="submission" date="2014-03" db="EMBL/GenBank/DDBJ databases">
        <title>The sialotranscriptome of Amblyomma triste, Amblyomma parvum and Amblyomma cajennense ticks, uncovered by 454-based RNA-seq.</title>
        <authorList>
            <person name="Garcia G.R."/>
            <person name="Gardinassi L.G."/>
            <person name="Ribeiro J.M."/>
            <person name="Anatriello E."/>
            <person name="Ferreira B.R."/>
            <person name="Moreira H.N."/>
            <person name="Mafra C."/>
            <person name="Olegario M.M."/>
            <person name="Szabo P.J."/>
            <person name="Miranda-Santos I.K."/>
            <person name="Maruyama S.R."/>
        </authorList>
    </citation>
    <scope>NUCLEOTIDE SEQUENCE</scope>
    <source>
        <strain evidence="1">Mato Grasso do Sul</strain>
        <tissue evidence="1">Salivary glands</tissue>
    </source>
</reference>